<evidence type="ECO:0000313" key="3">
    <source>
        <dbReference type="EnsemblMetazoa" id="G10737.1:cds"/>
    </source>
</evidence>
<dbReference type="GO" id="GO:0005516">
    <property type="term" value="F:calmodulin binding"/>
    <property type="evidence" value="ECO:0007669"/>
    <property type="project" value="TreeGrafter"/>
</dbReference>
<evidence type="ECO:0000313" key="4">
    <source>
        <dbReference type="Proteomes" id="UP000005408"/>
    </source>
</evidence>
<evidence type="ECO:0000259" key="2">
    <source>
        <dbReference type="PROSITE" id="PS50018"/>
    </source>
</evidence>
<protein>
    <recommendedName>
        <fullName evidence="2">Ras-GAP domain-containing protein</fullName>
    </recommendedName>
</protein>
<dbReference type="SUPFAM" id="SSF143885">
    <property type="entry name" value="RGC domain-like"/>
    <property type="match status" value="1"/>
</dbReference>
<dbReference type="Pfam" id="PF03836">
    <property type="entry name" value="RasGAP_C"/>
    <property type="match status" value="1"/>
</dbReference>
<dbReference type="AlphaFoldDB" id="A0A8W8HRJ6"/>
<feature type="region of interest" description="Disordered" evidence="1">
    <location>
        <begin position="377"/>
        <end position="411"/>
    </location>
</feature>
<dbReference type="PANTHER" id="PTHR14149:SF14">
    <property type="entry name" value="CALPONIN-HOMOLOGY (CH) DOMAIN-CONTAINING PROTEIN"/>
    <property type="match status" value="1"/>
</dbReference>
<sequence>MSDFVTGNPLVVKMTVGFNRNQRGQNSLREMLNPLIIEVIEDKNLRINTNPVEVYKAWVNQTETSTGVTSGLPYDVTTEQALKHEEVKAVLAESITRLTEVTDKFLNAIFTSLDKIPYGMRYIAKVLKAALEKKFPEAAEKDVLKIVGNLLYYRYINSAIVAPDAFDIINVEADKQLSNDQRRNLGSVAKILQFAASNKGFGGDSSYLAAMNDYIRQSHEKFKKYCVDACEVPEPEDFFHIDQYSDIVTIAKPSIYISVQEIIDTHQLLLHHEDQIAPDPQDPIHELLEDLREVPSVDELLGTDLPEDEEMRKMLQTQLGKTEISLTLSNKFEVPEDDQADVQQLLVRTKRMVVDVIACQTGDNLLQILDSPASEEQEELHQSLVKKRDDRDHRAKIDSEGGLMRQQSMSGDTRMPLSMMKTKVKKNLQNLELHEVVTRKNGYQDLVNMIAQDIRNQRNYRNSRKHELMRVRETVRSLQEKRMFYESQIDYYNRYVQKCIENLQQEGNNRKSRGIFRRDASQKAHFESLKYSAAKLHEKGIILEIGTLPTNQFKNMQFEIKETADPGVFEVQAKLLGMEVKKIDLVFQDLLQLQYEGVAVIELFNDAKVNVNLLIFLLNKKFYSAGK</sequence>
<dbReference type="FunFam" id="1.10.506.10:FF:000004">
    <property type="entry name" value="IQ motif containing GTPase activating protein 1"/>
    <property type="match status" value="1"/>
</dbReference>
<dbReference type="GO" id="GO:1903479">
    <property type="term" value="P:mitotic actomyosin contractile ring assembly actin filament organization"/>
    <property type="evidence" value="ECO:0007669"/>
    <property type="project" value="TreeGrafter"/>
</dbReference>
<dbReference type="Proteomes" id="UP000005408">
    <property type="component" value="Unassembled WGS sequence"/>
</dbReference>
<dbReference type="Pfam" id="PF00616">
    <property type="entry name" value="RasGAP"/>
    <property type="match status" value="1"/>
</dbReference>
<dbReference type="InterPro" id="IPR008936">
    <property type="entry name" value="Rho_GTPase_activation_prot"/>
</dbReference>
<dbReference type="InterPro" id="IPR001936">
    <property type="entry name" value="RasGAP_dom"/>
</dbReference>
<feature type="domain" description="Ras-GAP" evidence="2">
    <location>
        <begin position="1"/>
        <end position="197"/>
    </location>
</feature>
<proteinExistence type="predicted"/>
<dbReference type="EnsemblMetazoa" id="G10737.1">
    <property type="protein sequence ID" value="G10737.1:cds"/>
    <property type="gene ID" value="G10737"/>
</dbReference>
<accession>A0A8W8HRJ6</accession>
<keyword evidence="4" id="KW-1185">Reference proteome</keyword>
<reference evidence="3" key="1">
    <citation type="submission" date="2022-08" db="UniProtKB">
        <authorList>
            <consortium name="EnsemblMetazoa"/>
        </authorList>
    </citation>
    <scope>IDENTIFICATION</scope>
    <source>
        <strain evidence="3">05x7-T-G4-1.051#20</strain>
    </source>
</reference>
<feature type="compositionally biased region" description="Basic and acidic residues" evidence="1">
    <location>
        <begin position="386"/>
        <end position="399"/>
    </location>
</feature>
<organism evidence="3 4">
    <name type="scientific">Magallana gigas</name>
    <name type="common">Pacific oyster</name>
    <name type="synonym">Crassostrea gigas</name>
    <dbReference type="NCBI Taxonomy" id="29159"/>
    <lineage>
        <taxon>Eukaryota</taxon>
        <taxon>Metazoa</taxon>
        <taxon>Spiralia</taxon>
        <taxon>Lophotrochozoa</taxon>
        <taxon>Mollusca</taxon>
        <taxon>Bivalvia</taxon>
        <taxon>Autobranchia</taxon>
        <taxon>Pteriomorphia</taxon>
        <taxon>Ostreida</taxon>
        <taxon>Ostreoidea</taxon>
        <taxon>Ostreidae</taxon>
        <taxon>Magallana</taxon>
    </lineage>
</organism>
<dbReference type="PROSITE" id="PS50018">
    <property type="entry name" value="RAS_GTPASE_ACTIV_2"/>
    <property type="match status" value="1"/>
</dbReference>
<dbReference type="Gene3D" id="1.10.506.10">
    <property type="entry name" value="GTPase Activation - p120gap, domain 1"/>
    <property type="match status" value="1"/>
</dbReference>
<dbReference type="InterPro" id="IPR000593">
    <property type="entry name" value="RasGAP_C"/>
</dbReference>
<dbReference type="SMART" id="SM00323">
    <property type="entry name" value="RasGAP"/>
    <property type="match status" value="1"/>
</dbReference>
<dbReference type="GO" id="GO:0005096">
    <property type="term" value="F:GTPase activator activity"/>
    <property type="evidence" value="ECO:0007669"/>
    <property type="project" value="TreeGrafter"/>
</dbReference>
<dbReference type="GO" id="GO:0005938">
    <property type="term" value="C:cell cortex"/>
    <property type="evidence" value="ECO:0007669"/>
    <property type="project" value="TreeGrafter"/>
</dbReference>
<dbReference type="PANTHER" id="PTHR14149">
    <property type="entry name" value="RAS GTPASE-ACTIVATING PROTEIN WITH IQ MOTIF"/>
    <property type="match status" value="1"/>
</dbReference>
<dbReference type="GO" id="GO:0051015">
    <property type="term" value="F:actin filament binding"/>
    <property type="evidence" value="ECO:0007669"/>
    <property type="project" value="TreeGrafter"/>
</dbReference>
<evidence type="ECO:0000256" key="1">
    <source>
        <dbReference type="SAM" id="MobiDB-lite"/>
    </source>
</evidence>
<dbReference type="CDD" id="cd05127">
    <property type="entry name" value="RasGAP_IQGAP_like"/>
    <property type="match status" value="1"/>
</dbReference>
<dbReference type="SUPFAM" id="SSF48350">
    <property type="entry name" value="GTPase activation domain, GAP"/>
    <property type="match status" value="1"/>
</dbReference>
<name>A0A8W8HRJ6_MAGGI</name>